<dbReference type="PROSITE" id="PS51353">
    <property type="entry name" value="ARSC"/>
    <property type="match status" value="1"/>
</dbReference>
<evidence type="ECO:0000256" key="4">
    <source>
        <dbReference type="RuleBase" id="RU362029"/>
    </source>
</evidence>
<comment type="similarity">
    <text evidence="1 3 4">Belongs to the ArsC family.</text>
</comment>
<keyword evidence="6" id="KW-1185">Reference proteome</keyword>
<dbReference type="PANTHER" id="PTHR30041">
    <property type="entry name" value="ARSENATE REDUCTASE"/>
    <property type="match status" value="1"/>
</dbReference>
<comment type="caution">
    <text evidence="5">The sequence shown here is derived from an EMBL/GenBank/DDBJ whole genome shotgun (WGS) entry which is preliminary data.</text>
</comment>
<evidence type="ECO:0000256" key="1">
    <source>
        <dbReference type="ARBA" id="ARBA00007198"/>
    </source>
</evidence>
<protein>
    <recommendedName>
        <fullName evidence="4">Arsenate reductase</fullName>
        <ecNumber evidence="4">1.20.4.1</ecNumber>
    </recommendedName>
</protein>
<evidence type="ECO:0000313" key="5">
    <source>
        <dbReference type="EMBL" id="MBB3926480.1"/>
    </source>
</evidence>
<gene>
    <name evidence="5" type="ORF">GGR43_002200</name>
</gene>
<evidence type="ECO:0000256" key="3">
    <source>
        <dbReference type="PROSITE-ProRule" id="PRU01282"/>
    </source>
</evidence>
<dbReference type="CDD" id="cd03034">
    <property type="entry name" value="ArsC_ArsC"/>
    <property type="match status" value="1"/>
</dbReference>
<proteinExistence type="inferred from homology"/>
<dbReference type="SUPFAM" id="SSF52833">
    <property type="entry name" value="Thioredoxin-like"/>
    <property type="match status" value="1"/>
</dbReference>
<dbReference type="Gene3D" id="3.40.30.10">
    <property type="entry name" value="Glutaredoxin"/>
    <property type="match status" value="1"/>
</dbReference>
<name>A0A7W6BGE2_9SPHN</name>
<evidence type="ECO:0000256" key="2">
    <source>
        <dbReference type="ARBA" id="ARBA00023002"/>
    </source>
</evidence>
<reference evidence="5 6" key="1">
    <citation type="submission" date="2020-08" db="EMBL/GenBank/DDBJ databases">
        <title>Genomic Encyclopedia of Type Strains, Phase IV (KMG-IV): sequencing the most valuable type-strain genomes for metagenomic binning, comparative biology and taxonomic classification.</title>
        <authorList>
            <person name="Goeker M."/>
        </authorList>
    </citation>
    <scope>NUCLEOTIDE SEQUENCE [LARGE SCALE GENOMIC DNA]</scope>
    <source>
        <strain evidence="5 6">DSM 26189</strain>
    </source>
</reference>
<dbReference type="Proteomes" id="UP000571950">
    <property type="component" value="Unassembled WGS sequence"/>
</dbReference>
<keyword evidence="2 4" id="KW-0560">Oxidoreductase</keyword>
<accession>A0A7W6BGE2</accession>
<sequence>MKATIWHNPRCSKSREALAILNDTPGVEVEIVEYLKTPPSRAELAATYAKGGMSPRDGLRKAEDGAKALAGADDDAILDAMAADPILIERPLVITEKGVRIGRPPESIREIL</sequence>
<dbReference type="EC" id="1.20.4.1" evidence="4"/>
<dbReference type="EMBL" id="JACIDT010000007">
    <property type="protein sequence ID" value="MBB3926480.1"/>
    <property type="molecule type" value="Genomic_DNA"/>
</dbReference>
<dbReference type="PANTHER" id="PTHR30041:SF4">
    <property type="entry name" value="ARSENATE REDUCTASE"/>
    <property type="match status" value="1"/>
</dbReference>
<dbReference type="Pfam" id="PF03960">
    <property type="entry name" value="ArsC"/>
    <property type="match status" value="1"/>
</dbReference>
<dbReference type="InterPro" id="IPR036249">
    <property type="entry name" value="Thioredoxin-like_sf"/>
</dbReference>
<comment type="catalytic activity">
    <reaction evidence="4">
        <text>[glutaredoxin]-dithiol + arsenate + glutathione + H(+) = glutathionyl-S-S-[glutaredoxin] + arsenite + H2O</text>
        <dbReference type="Rhea" id="RHEA:22016"/>
        <dbReference type="Rhea" id="RHEA-COMP:10729"/>
        <dbReference type="Rhea" id="RHEA-COMP:17668"/>
        <dbReference type="ChEBI" id="CHEBI:15377"/>
        <dbReference type="ChEBI" id="CHEBI:15378"/>
        <dbReference type="ChEBI" id="CHEBI:29242"/>
        <dbReference type="ChEBI" id="CHEBI:29950"/>
        <dbReference type="ChEBI" id="CHEBI:48597"/>
        <dbReference type="ChEBI" id="CHEBI:57925"/>
        <dbReference type="ChEBI" id="CHEBI:146199"/>
        <dbReference type="EC" id="1.20.4.1"/>
    </reaction>
</comment>
<dbReference type="NCBIfam" id="TIGR00014">
    <property type="entry name" value="arsC"/>
    <property type="match status" value="1"/>
</dbReference>
<dbReference type="GO" id="GO:0008794">
    <property type="term" value="F:arsenate reductase (glutaredoxin) activity"/>
    <property type="evidence" value="ECO:0007669"/>
    <property type="project" value="UniProtKB-UniRule"/>
</dbReference>
<dbReference type="InterPro" id="IPR006659">
    <property type="entry name" value="Arsenate_reductase"/>
</dbReference>
<evidence type="ECO:0000313" key="6">
    <source>
        <dbReference type="Proteomes" id="UP000571950"/>
    </source>
</evidence>
<dbReference type="AlphaFoldDB" id="A0A7W6BGE2"/>
<dbReference type="RefSeq" id="WP_188071997.1">
    <property type="nucleotide sequence ID" value="NZ_BSPS01000075.1"/>
</dbReference>
<dbReference type="InterPro" id="IPR006660">
    <property type="entry name" value="Arsenate_reductase-like"/>
</dbReference>
<organism evidence="5 6">
    <name type="scientific">Sphingobium jiangsuense</name>
    <dbReference type="NCBI Taxonomy" id="870476"/>
    <lineage>
        <taxon>Bacteria</taxon>
        <taxon>Pseudomonadati</taxon>
        <taxon>Pseudomonadota</taxon>
        <taxon>Alphaproteobacteria</taxon>
        <taxon>Sphingomonadales</taxon>
        <taxon>Sphingomonadaceae</taxon>
        <taxon>Sphingobium</taxon>
    </lineage>
</organism>